<sequence>MKRVKQLTRAFGRVEGSRLIDFPAKFSTVQVARVVFGNARGCSVCFPHGPETDNATRASPQQSWKRHRRAQWKV</sequence>
<dbReference type="EMBL" id="BAABDJ010000002">
    <property type="protein sequence ID" value="GAA3995718.1"/>
    <property type="molecule type" value="Genomic_DNA"/>
</dbReference>
<gene>
    <name evidence="2" type="ORF">GCM10022408_02840</name>
</gene>
<evidence type="ECO:0008006" key="4">
    <source>
        <dbReference type="Google" id="ProtNLM"/>
    </source>
</evidence>
<reference evidence="3" key="1">
    <citation type="journal article" date="2019" name="Int. J. Syst. Evol. Microbiol.">
        <title>The Global Catalogue of Microorganisms (GCM) 10K type strain sequencing project: providing services to taxonomists for standard genome sequencing and annotation.</title>
        <authorList>
            <consortium name="The Broad Institute Genomics Platform"/>
            <consortium name="The Broad Institute Genome Sequencing Center for Infectious Disease"/>
            <person name="Wu L."/>
            <person name="Ma J."/>
        </authorList>
    </citation>
    <scope>NUCLEOTIDE SEQUENCE [LARGE SCALE GENOMIC DNA]</scope>
    <source>
        <strain evidence="3">JCM 17224</strain>
    </source>
</reference>
<feature type="compositionally biased region" description="Polar residues" evidence="1">
    <location>
        <begin position="53"/>
        <end position="63"/>
    </location>
</feature>
<organism evidence="2 3">
    <name type="scientific">Hymenobacter fastidiosus</name>
    <dbReference type="NCBI Taxonomy" id="486264"/>
    <lineage>
        <taxon>Bacteria</taxon>
        <taxon>Pseudomonadati</taxon>
        <taxon>Bacteroidota</taxon>
        <taxon>Cytophagia</taxon>
        <taxon>Cytophagales</taxon>
        <taxon>Hymenobacteraceae</taxon>
        <taxon>Hymenobacter</taxon>
    </lineage>
</organism>
<proteinExistence type="predicted"/>
<accession>A0ABP7RCJ2</accession>
<protein>
    <recommendedName>
        <fullName evidence="4">Phosphate ABC transporter substrate-binding protein</fullName>
    </recommendedName>
</protein>
<evidence type="ECO:0000256" key="1">
    <source>
        <dbReference type="SAM" id="MobiDB-lite"/>
    </source>
</evidence>
<keyword evidence="3" id="KW-1185">Reference proteome</keyword>
<name>A0ABP7RCJ2_9BACT</name>
<dbReference type="RefSeq" id="WP_345070483.1">
    <property type="nucleotide sequence ID" value="NZ_BAABDJ010000002.1"/>
</dbReference>
<comment type="caution">
    <text evidence="2">The sequence shown here is derived from an EMBL/GenBank/DDBJ whole genome shotgun (WGS) entry which is preliminary data.</text>
</comment>
<feature type="compositionally biased region" description="Basic residues" evidence="1">
    <location>
        <begin position="64"/>
        <end position="74"/>
    </location>
</feature>
<evidence type="ECO:0000313" key="2">
    <source>
        <dbReference type="EMBL" id="GAA3995718.1"/>
    </source>
</evidence>
<dbReference type="Proteomes" id="UP001500567">
    <property type="component" value="Unassembled WGS sequence"/>
</dbReference>
<feature type="region of interest" description="Disordered" evidence="1">
    <location>
        <begin position="49"/>
        <end position="74"/>
    </location>
</feature>
<evidence type="ECO:0000313" key="3">
    <source>
        <dbReference type="Proteomes" id="UP001500567"/>
    </source>
</evidence>